<dbReference type="Pfam" id="PF13439">
    <property type="entry name" value="Glyco_transf_4"/>
    <property type="match status" value="1"/>
</dbReference>
<dbReference type="PANTHER" id="PTHR12526">
    <property type="entry name" value="GLYCOSYLTRANSFERASE"/>
    <property type="match status" value="1"/>
</dbReference>
<dbReference type="Proteomes" id="UP000322244">
    <property type="component" value="Unassembled WGS sequence"/>
</dbReference>
<comment type="caution">
    <text evidence="4">The sequence shown here is derived from an EMBL/GenBank/DDBJ whole genome shotgun (WGS) entry which is preliminary data.</text>
</comment>
<dbReference type="InterPro" id="IPR028098">
    <property type="entry name" value="Glyco_trans_4-like_N"/>
</dbReference>
<dbReference type="CDD" id="cd03801">
    <property type="entry name" value="GT4_PimA-like"/>
    <property type="match status" value="1"/>
</dbReference>
<keyword evidence="5" id="KW-1185">Reference proteome</keyword>
<organism evidence="4 5">
    <name type="scientific">Antrihabitans cavernicola</name>
    <dbReference type="NCBI Taxonomy" id="2495913"/>
    <lineage>
        <taxon>Bacteria</taxon>
        <taxon>Bacillati</taxon>
        <taxon>Actinomycetota</taxon>
        <taxon>Actinomycetes</taxon>
        <taxon>Mycobacteriales</taxon>
        <taxon>Nocardiaceae</taxon>
        <taxon>Antrihabitans</taxon>
    </lineage>
</organism>
<evidence type="ECO:0000259" key="3">
    <source>
        <dbReference type="Pfam" id="PF13439"/>
    </source>
</evidence>
<evidence type="ECO:0000256" key="1">
    <source>
        <dbReference type="ARBA" id="ARBA00022676"/>
    </source>
</evidence>
<sequence length="335" mass="36998">MKVLICAPWFRTLARVHGAALASRGHDVRVATTDAQGVRSIDAVVPELDIEARFRHPRFVPGFVRSAAALRHWRPDVALLDMTHDFRFHALADLARKRAVLIHDATPHDASHEQLGWKKDWERRSIDRSDGKVAFSKYTADRIGASDVFRTISLASELATHPEIPNTPRQGFAFLGRISEYKGIDFLLEAWESARSHIPQSDVLTIMGSGELTHSVPGGVQIINGWYSDADATGLLCKSKALALPYREASQSGVQVAAMQHSTPTIVTNVGALPEFQPPGCPVVEFGDTDALARAIIELAGNDQEQLRHICRKQYDENHGVDHLGEQLDDLVRSL</sequence>
<accession>A0A5A7SEL3</accession>
<dbReference type="AlphaFoldDB" id="A0A5A7SEL3"/>
<keyword evidence="1" id="KW-0328">Glycosyltransferase</keyword>
<dbReference type="Pfam" id="PF13692">
    <property type="entry name" value="Glyco_trans_1_4"/>
    <property type="match status" value="1"/>
</dbReference>
<proteinExistence type="predicted"/>
<dbReference type="RefSeq" id="WP_149429019.1">
    <property type="nucleotide sequence ID" value="NZ_VLNY01000002.1"/>
</dbReference>
<evidence type="ECO:0000256" key="2">
    <source>
        <dbReference type="ARBA" id="ARBA00022679"/>
    </source>
</evidence>
<dbReference type="OrthoDB" id="3743653at2"/>
<evidence type="ECO:0000313" key="4">
    <source>
        <dbReference type="EMBL" id="KAA0023859.1"/>
    </source>
</evidence>
<dbReference type="GO" id="GO:0016757">
    <property type="term" value="F:glycosyltransferase activity"/>
    <property type="evidence" value="ECO:0007669"/>
    <property type="project" value="UniProtKB-KW"/>
</dbReference>
<protein>
    <submittedName>
        <fullName evidence="4">Glycosyltransferase family 4 protein</fullName>
    </submittedName>
</protein>
<name>A0A5A7SEL3_9NOCA</name>
<dbReference type="SUPFAM" id="SSF53756">
    <property type="entry name" value="UDP-Glycosyltransferase/glycogen phosphorylase"/>
    <property type="match status" value="1"/>
</dbReference>
<reference evidence="4 5" key="1">
    <citation type="submission" date="2019-07" db="EMBL/GenBank/DDBJ databases">
        <title>Rhodococcus cavernicolus sp. nov., isolated from a cave.</title>
        <authorList>
            <person name="Lee S.D."/>
        </authorList>
    </citation>
    <scope>NUCLEOTIDE SEQUENCE [LARGE SCALE GENOMIC DNA]</scope>
    <source>
        <strain evidence="4 5">C1-24</strain>
    </source>
</reference>
<keyword evidence="2 4" id="KW-0808">Transferase</keyword>
<feature type="domain" description="Glycosyltransferase subfamily 4-like N-terminal" evidence="3">
    <location>
        <begin position="19"/>
        <end position="143"/>
    </location>
</feature>
<evidence type="ECO:0000313" key="5">
    <source>
        <dbReference type="Proteomes" id="UP000322244"/>
    </source>
</evidence>
<gene>
    <name evidence="4" type="ORF">FOY51_04515</name>
</gene>
<dbReference type="Gene3D" id="3.40.50.2000">
    <property type="entry name" value="Glycogen Phosphorylase B"/>
    <property type="match status" value="2"/>
</dbReference>
<dbReference type="EMBL" id="VLNY01000002">
    <property type="protein sequence ID" value="KAA0023859.1"/>
    <property type="molecule type" value="Genomic_DNA"/>
</dbReference>